<feature type="domain" description="C2H2-type" evidence="13">
    <location>
        <begin position="729"/>
        <end position="757"/>
    </location>
</feature>
<dbReference type="Pfam" id="PF14973">
    <property type="entry name" value="TINF2_N"/>
    <property type="match status" value="1"/>
</dbReference>
<comment type="similarity">
    <text evidence="2">Belongs to the krueppel C2H2-type zinc-finger protein family.</text>
</comment>
<evidence type="ECO:0000256" key="9">
    <source>
        <dbReference type="ARBA" id="ARBA00023163"/>
    </source>
</evidence>
<dbReference type="FunFam" id="3.30.160.60:FF:000557">
    <property type="entry name" value="zinc finger and SCAN domain-containing protein 29"/>
    <property type="match status" value="1"/>
</dbReference>
<evidence type="ECO:0000256" key="2">
    <source>
        <dbReference type="ARBA" id="ARBA00006991"/>
    </source>
</evidence>
<proteinExistence type="inferred from homology"/>
<feature type="compositionally biased region" description="Polar residues" evidence="12">
    <location>
        <begin position="366"/>
        <end position="377"/>
    </location>
</feature>
<dbReference type="CDD" id="cd11657">
    <property type="entry name" value="TIN2_N"/>
    <property type="match status" value="1"/>
</dbReference>
<keyword evidence="9" id="KW-0804">Transcription</keyword>
<evidence type="ECO:0000256" key="10">
    <source>
        <dbReference type="ARBA" id="ARBA00023242"/>
    </source>
</evidence>
<dbReference type="InterPro" id="IPR036236">
    <property type="entry name" value="Znf_C2H2_sf"/>
</dbReference>
<accession>A0AAV1PG29</accession>
<keyword evidence="10" id="KW-0539">Nucleus</keyword>
<keyword evidence="3" id="KW-0479">Metal-binding</keyword>
<dbReference type="PANTHER" id="PTHR24399">
    <property type="entry name" value="ZINC FINGER AND BTB DOMAIN-CONTAINING"/>
    <property type="match status" value="1"/>
</dbReference>
<evidence type="ECO:0000256" key="5">
    <source>
        <dbReference type="ARBA" id="ARBA00022771"/>
    </source>
</evidence>
<evidence type="ECO:0000256" key="1">
    <source>
        <dbReference type="ARBA" id="ARBA00004123"/>
    </source>
</evidence>
<evidence type="ECO:0000256" key="11">
    <source>
        <dbReference type="PROSITE-ProRule" id="PRU00042"/>
    </source>
</evidence>
<keyword evidence="4" id="KW-0677">Repeat</keyword>
<feature type="compositionally biased region" description="Basic and acidic residues" evidence="12">
    <location>
        <begin position="344"/>
        <end position="362"/>
    </location>
</feature>
<evidence type="ECO:0000313" key="14">
    <source>
        <dbReference type="EMBL" id="CAK6970673.1"/>
    </source>
</evidence>
<feature type="domain" description="C2H2-type" evidence="13">
    <location>
        <begin position="845"/>
        <end position="869"/>
    </location>
</feature>
<feature type="domain" description="C2H2-type" evidence="13">
    <location>
        <begin position="786"/>
        <end position="816"/>
    </location>
</feature>
<comment type="subcellular location">
    <subcellularLocation>
        <location evidence="1">Nucleus</location>
    </subcellularLocation>
</comment>
<feature type="domain" description="C2H2-type" evidence="13">
    <location>
        <begin position="817"/>
        <end position="844"/>
    </location>
</feature>
<reference evidence="14 15" key="1">
    <citation type="submission" date="2024-01" db="EMBL/GenBank/DDBJ databases">
        <authorList>
            <person name="Alioto T."/>
            <person name="Alioto T."/>
            <person name="Gomez Garrido J."/>
        </authorList>
    </citation>
    <scope>NUCLEOTIDE SEQUENCE [LARGE SCALE GENOMIC DNA]</scope>
</reference>
<comment type="caution">
    <text evidence="14">The sequence shown here is derived from an EMBL/GenBank/DDBJ whole genome shotgun (WGS) entry which is preliminary data.</text>
</comment>
<feature type="domain" description="C2H2-type" evidence="13">
    <location>
        <begin position="641"/>
        <end position="668"/>
    </location>
</feature>
<dbReference type="AlphaFoldDB" id="A0AAV1PG29"/>
<dbReference type="Gene3D" id="3.30.160.60">
    <property type="entry name" value="Classic Zinc Finger"/>
    <property type="match status" value="10"/>
</dbReference>
<keyword evidence="7" id="KW-0805">Transcription regulation</keyword>
<feature type="region of interest" description="Disordered" evidence="12">
    <location>
        <begin position="324"/>
        <end position="397"/>
    </location>
</feature>
<dbReference type="SUPFAM" id="SSF57667">
    <property type="entry name" value="beta-beta-alpha zinc fingers"/>
    <property type="match status" value="7"/>
</dbReference>
<dbReference type="FunFam" id="3.30.160.60:FF:000110">
    <property type="entry name" value="Zinc finger protein-like"/>
    <property type="match status" value="1"/>
</dbReference>
<feature type="domain" description="C2H2-type" evidence="13">
    <location>
        <begin position="759"/>
        <end position="785"/>
    </location>
</feature>
<feature type="domain" description="C2H2-type" evidence="13">
    <location>
        <begin position="612"/>
        <end position="640"/>
    </location>
</feature>
<evidence type="ECO:0000256" key="3">
    <source>
        <dbReference type="ARBA" id="ARBA00022723"/>
    </source>
</evidence>
<evidence type="ECO:0000256" key="7">
    <source>
        <dbReference type="ARBA" id="ARBA00023015"/>
    </source>
</evidence>
<dbReference type="SMART" id="SM00355">
    <property type="entry name" value="ZnF_C2H2"/>
    <property type="match status" value="13"/>
</dbReference>
<sequence>MEEYISKEKCAPLPLSALRLLVPPIQLVSAAIWQTVQQRVVADYGMLEEFVSMVTDIVPELLTGHQRAQLTMGLRARLILELCQFETTADFGIVQPHLDRMQVLTEAWVAQAGAANMDQQPNSNFVDLVKNLLTNPEEREQFFQKVFIEEFGPTYDDSLHTLTWLFLSRLEKFLPLQTFQQVASMFGETSSVLEGYIESVSHCEELKTLLQYQKDLSQLDHNDGSLDGTCIISALKLPSVERPMTGKPQSQAHSLHDTVSGTSDLEKESLALLLPNPDETNWVSGENRTAVHLGEVTRHDESLGLQSQVKDVSRHLKGCSVQLKRVDNPSSAQSRPVRRNRGLRMKEILLEEKRGCRKKDPPTCKSIPSKTKPSSVTAPEIYGNKDSSSFGKDSSYTEPISTCSEDDSWSYYSDQGSCHETTISSPSISDSWSNYSDDDSFYVAPGGSSAPDHSLSSSSNEDLSVTGSYEHKDLSATSRKRGVSYVKAEEKKTRKVICFICKEHVRTKLRVHMKTHFPTDEYACPRCDSRFTLLTSLRLHLKRTCFEHSQQQKGPDEAQNSYKCDKCEEVFRYKLSLKVHKQTHNELYCSVCRKVLRDAATLVRHKASHTVLQCPRCEESFTLFKPLLKHCENVHKISRPFKCNHCPKTFSRLRILIGHEWKHTGHLPFQCAQCGLRFRSDADLLSHGRVHTGERPYLCAECGKTFSQRSNLVRHLHFIHSDSRNEKKHSCSECEKSFKEKGALKKHQRSKHYKELFRHPCPYCGKMFSASSIVRHKLIHTGERPFKCTAPACEKYFRSRPEVKKHVLLHHTTERPFKCDVCGKGFIKMSILNTHSKIHSGVKPFVCHICGKAFPKLYGLQRHKKLIHTFVSK</sequence>
<name>A0AAV1PG29_SCOSC</name>
<evidence type="ECO:0000256" key="6">
    <source>
        <dbReference type="ARBA" id="ARBA00022833"/>
    </source>
</evidence>
<keyword evidence="6" id="KW-0862">Zinc</keyword>
<dbReference type="Pfam" id="PF00096">
    <property type="entry name" value="zf-C2H2"/>
    <property type="match status" value="4"/>
</dbReference>
<feature type="domain" description="C2H2-type" evidence="13">
    <location>
        <begin position="697"/>
        <end position="725"/>
    </location>
</feature>
<feature type="domain" description="C2H2-type" evidence="13">
    <location>
        <begin position="669"/>
        <end position="696"/>
    </location>
</feature>
<feature type="domain" description="C2H2-type" evidence="13">
    <location>
        <begin position="522"/>
        <end position="553"/>
    </location>
</feature>
<dbReference type="PANTHER" id="PTHR24399:SF70">
    <property type="entry name" value="C2H2-TYPE DOMAIN-CONTAINING PROTEIN"/>
    <property type="match status" value="1"/>
</dbReference>
<dbReference type="GO" id="GO:0008270">
    <property type="term" value="F:zinc ion binding"/>
    <property type="evidence" value="ECO:0007669"/>
    <property type="project" value="UniProtKB-KW"/>
</dbReference>
<organism evidence="14 15">
    <name type="scientific">Scomber scombrus</name>
    <name type="common">Atlantic mackerel</name>
    <name type="synonym">Scomber vernalis</name>
    <dbReference type="NCBI Taxonomy" id="13677"/>
    <lineage>
        <taxon>Eukaryota</taxon>
        <taxon>Metazoa</taxon>
        <taxon>Chordata</taxon>
        <taxon>Craniata</taxon>
        <taxon>Vertebrata</taxon>
        <taxon>Euteleostomi</taxon>
        <taxon>Actinopterygii</taxon>
        <taxon>Neopterygii</taxon>
        <taxon>Teleostei</taxon>
        <taxon>Neoteleostei</taxon>
        <taxon>Acanthomorphata</taxon>
        <taxon>Pelagiaria</taxon>
        <taxon>Scombriformes</taxon>
        <taxon>Scombridae</taxon>
        <taxon>Scomber</taxon>
    </lineage>
</organism>
<gene>
    <name evidence="14" type="ORF">FSCOSCO3_A018102</name>
</gene>
<dbReference type="Proteomes" id="UP001314229">
    <property type="component" value="Unassembled WGS sequence"/>
</dbReference>
<dbReference type="InterPro" id="IPR013087">
    <property type="entry name" value="Znf_C2H2_type"/>
</dbReference>
<feature type="domain" description="C2H2-type" evidence="13">
    <location>
        <begin position="562"/>
        <end position="584"/>
    </location>
</feature>
<dbReference type="FunFam" id="3.30.160.60:FF:002343">
    <property type="entry name" value="Zinc finger protein 33A"/>
    <property type="match status" value="1"/>
</dbReference>
<dbReference type="GO" id="GO:0001227">
    <property type="term" value="F:DNA-binding transcription repressor activity, RNA polymerase II-specific"/>
    <property type="evidence" value="ECO:0007669"/>
    <property type="project" value="TreeGrafter"/>
</dbReference>
<dbReference type="EMBL" id="CAWUFR010000161">
    <property type="protein sequence ID" value="CAK6970673.1"/>
    <property type="molecule type" value="Genomic_DNA"/>
</dbReference>
<dbReference type="FunFam" id="3.30.160.60:FF:000785">
    <property type="entry name" value="zinc finger protein 648"/>
    <property type="match status" value="1"/>
</dbReference>
<dbReference type="PROSITE" id="PS50157">
    <property type="entry name" value="ZINC_FINGER_C2H2_2"/>
    <property type="match status" value="12"/>
</dbReference>
<keyword evidence="5 11" id="KW-0863">Zinc-finger</keyword>
<evidence type="ECO:0000256" key="12">
    <source>
        <dbReference type="SAM" id="MobiDB-lite"/>
    </source>
</evidence>
<protein>
    <submittedName>
        <fullName evidence="14">Zinc finger protein 37-like</fullName>
    </submittedName>
</protein>
<dbReference type="GO" id="GO:0005654">
    <property type="term" value="C:nucleoplasm"/>
    <property type="evidence" value="ECO:0007669"/>
    <property type="project" value="TreeGrafter"/>
</dbReference>
<dbReference type="InterPro" id="IPR029400">
    <property type="entry name" value="TINF2_N"/>
</dbReference>
<evidence type="ECO:0000313" key="15">
    <source>
        <dbReference type="Proteomes" id="UP001314229"/>
    </source>
</evidence>
<feature type="domain" description="C2H2-type" evidence="13">
    <location>
        <begin position="587"/>
        <end position="610"/>
    </location>
</feature>
<evidence type="ECO:0000256" key="4">
    <source>
        <dbReference type="ARBA" id="ARBA00022737"/>
    </source>
</evidence>
<keyword evidence="15" id="KW-1185">Reference proteome</keyword>
<keyword evidence="8" id="KW-0238">DNA-binding</keyword>
<feature type="compositionally biased region" description="Polar residues" evidence="12">
    <location>
        <begin position="385"/>
        <end position="397"/>
    </location>
</feature>
<evidence type="ECO:0000256" key="8">
    <source>
        <dbReference type="ARBA" id="ARBA00023125"/>
    </source>
</evidence>
<dbReference type="GO" id="GO:0000978">
    <property type="term" value="F:RNA polymerase II cis-regulatory region sequence-specific DNA binding"/>
    <property type="evidence" value="ECO:0007669"/>
    <property type="project" value="TreeGrafter"/>
</dbReference>
<evidence type="ECO:0000259" key="13">
    <source>
        <dbReference type="PROSITE" id="PS50157"/>
    </source>
</evidence>
<dbReference type="PROSITE" id="PS00028">
    <property type="entry name" value="ZINC_FINGER_C2H2_1"/>
    <property type="match status" value="10"/>
</dbReference>